<feature type="signal peptide" evidence="10">
    <location>
        <begin position="1"/>
        <end position="32"/>
    </location>
</feature>
<dbReference type="InterPro" id="IPR009003">
    <property type="entry name" value="Peptidase_S1_PA"/>
</dbReference>
<dbReference type="GO" id="GO:0006508">
    <property type="term" value="P:proteolysis"/>
    <property type="evidence" value="ECO:0007669"/>
    <property type="project" value="UniProtKB-KW"/>
</dbReference>
<dbReference type="InterPro" id="IPR018114">
    <property type="entry name" value="TRYPSIN_HIS"/>
</dbReference>
<evidence type="ECO:0000256" key="3">
    <source>
        <dbReference type="ARBA" id="ARBA00022729"/>
    </source>
</evidence>
<reference evidence="13 14" key="1">
    <citation type="submission" date="2020-02" db="EMBL/GenBank/DDBJ databases">
        <title>Whole-genome analyses of novel actinobacteria.</title>
        <authorList>
            <person name="Sahin N."/>
        </authorList>
    </citation>
    <scope>NUCLEOTIDE SEQUENCE [LARGE SCALE GENOMIC DNA]</scope>
    <source>
        <strain evidence="13 14">A7024</strain>
    </source>
</reference>
<evidence type="ECO:0000313" key="14">
    <source>
        <dbReference type="Proteomes" id="UP000481583"/>
    </source>
</evidence>
<evidence type="ECO:0000256" key="2">
    <source>
        <dbReference type="ARBA" id="ARBA00022670"/>
    </source>
</evidence>
<comment type="similarity">
    <text evidence="1">Belongs to the peptidase S1 family.</text>
</comment>
<dbReference type="PIRSF" id="PIRSF001134">
    <property type="entry name" value="Streptogrisin"/>
    <property type="match status" value="1"/>
</dbReference>
<dbReference type="Pfam" id="PF02983">
    <property type="entry name" value="Pro_Al_protease"/>
    <property type="match status" value="1"/>
</dbReference>
<organism evidence="13 14">
    <name type="scientific">Streptomyces coryli</name>
    <dbReference type="NCBI Taxonomy" id="1128680"/>
    <lineage>
        <taxon>Bacteria</taxon>
        <taxon>Bacillati</taxon>
        <taxon>Actinomycetota</taxon>
        <taxon>Actinomycetes</taxon>
        <taxon>Kitasatosporales</taxon>
        <taxon>Streptomycetaceae</taxon>
        <taxon>Streptomyces</taxon>
    </lineage>
</organism>
<dbReference type="InterPro" id="IPR043504">
    <property type="entry name" value="Peptidase_S1_PA_chymotrypsin"/>
</dbReference>
<dbReference type="Pfam" id="PF00089">
    <property type="entry name" value="Trypsin"/>
    <property type="match status" value="1"/>
</dbReference>
<evidence type="ECO:0000313" key="13">
    <source>
        <dbReference type="EMBL" id="NGN63966.1"/>
    </source>
</evidence>
<protein>
    <submittedName>
        <fullName evidence="13">S1 family peptidase</fullName>
    </submittedName>
</protein>
<feature type="disulfide bond" evidence="9">
    <location>
        <begin position="121"/>
        <end position="141"/>
    </location>
</feature>
<gene>
    <name evidence="13" type="ORF">G5C51_08620</name>
</gene>
<evidence type="ECO:0000256" key="1">
    <source>
        <dbReference type="ARBA" id="ARBA00007664"/>
    </source>
</evidence>
<keyword evidence="2" id="KW-0645">Protease</keyword>
<dbReference type="EMBL" id="JAAKZV010000024">
    <property type="protein sequence ID" value="NGN63966.1"/>
    <property type="molecule type" value="Genomic_DNA"/>
</dbReference>
<dbReference type="RefSeq" id="WP_165234390.1">
    <property type="nucleotide sequence ID" value="NZ_JAAKZV010000024.1"/>
</dbReference>
<keyword evidence="4" id="KW-0378">Hydrolase</keyword>
<dbReference type="PROSITE" id="PS00134">
    <property type="entry name" value="TRYPSIN_HIS"/>
    <property type="match status" value="1"/>
</dbReference>
<dbReference type="PROSITE" id="PS00135">
    <property type="entry name" value="TRYPSIN_SER"/>
    <property type="match status" value="1"/>
</dbReference>
<evidence type="ECO:0000259" key="11">
    <source>
        <dbReference type="Pfam" id="PF00089"/>
    </source>
</evidence>
<keyword evidence="6" id="KW-0865">Zymogen</keyword>
<evidence type="ECO:0000259" key="12">
    <source>
        <dbReference type="Pfam" id="PF02983"/>
    </source>
</evidence>
<proteinExistence type="inferred from homology"/>
<dbReference type="PRINTS" id="PR00861">
    <property type="entry name" value="ALYTICPTASE"/>
</dbReference>
<dbReference type="InterPro" id="IPR001316">
    <property type="entry name" value="Pept_S1A_streptogrisin"/>
</dbReference>
<sequence>MRHRISRARLTAATAAAVALLAGSLTLADANAATGAPEAKTLKSVKADLTDSAVSGTSRAIDKTTGKVVVTADRTVKGEALAKLKKQVAAQDGKAVLKRTAGKFEMFIAGGDAIYTGGSRCSLGFNVTKGGQPYFLTAGHCVELGGTDWSESSGGPVIGTSEAATFPGNDRALIKYTGDTAHPSAVNLYNGSTQEITGARAAVVGETVQRSGSTTQVHDGTVKALDVSVTYPQGTVNGLIQTDVCAEPGDSGGALFAGGDALGLTSGGSGNCSSGGETFFEPVVAALEEYGATIP</sequence>
<dbReference type="SUPFAM" id="SSF50494">
    <property type="entry name" value="Trypsin-like serine proteases"/>
    <property type="match status" value="1"/>
</dbReference>
<evidence type="ECO:0000256" key="9">
    <source>
        <dbReference type="PIRSR" id="PIRSR001134-2"/>
    </source>
</evidence>
<evidence type="ECO:0000256" key="4">
    <source>
        <dbReference type="ARBA" id="ARBA00022801"/>
    </source>
</evidence>
<feature type="chain" id="PRO_5026086081" evidence="10">
    <location>
        <begin position="33"/>
        <end position="295"/>
    </location>
</feature>
<dbReference type="InterPro" id="IPR033116">
    <property type="entry name" value="TRYPSIN_SER"/>
</dbReference>
<dbReference type="Proteomes" id="UP000481583">
    <property type="component" value="Unassembled WGS sequence"/>
</dbReference>
<feature type="domain" description="Peptidase S1A alpha-lytic prodomain" evidence="12">
    <location>
        <begin position="40"/>
        <end position="90"/>
    </location>
</feature>
<dbReference type="GO" id="GO:0005576">
    <property type="term" value="C:extracellular region"/>
    <property type="evidence" value="ECO:0007669"/>
    <property type="project" value="InterPro"/>
</dbReference>
<keyword evidence="5" id="KW-0720">Serine protease</keyword>
<feature type="active site" description="Charge relay system" evidence="8">
    <location>
        <position position="140"/>
    </location>
</feature>
<evidence type="ECO:0000256" key="7">
    <source>
        <dbReference type="ARBA" id="ARBA00023157"/>
    </source>
</evidence>
<feature type="domain" description="Peptidase S1" evidence="11">
    <location>
        <begin position="109"/>
        <end position="283"/>
    </location>
</feature>
<dbReference type="GO" id="GO:0004252">
    <property type="term" value="F:serine-type endopeptidase activity"/>
    <property type="evidence" value="ECO:0007669"/>
    <property type="project" value="InterPro"/>
</dbReference>
<name>A0A6G4TWZ5_9ACTN</name>
<evidence type="ECO:0000256" key="5">
    <source>
        <dbReference type="ARBA" id="ARBA00022825"/>
    </source>
</evidence>
<comment type="caution">
    <text evidence="13">The sequence shown here is derived from an EMBL/GenBank/DDBJ whole genome shotgun (WGS) entry which is preliminary data.</text>
</comment>
<accession>A0A6G4TWZ5</accession>
<keyword evidence="14" id="KW-1185">Reference proteome</keyword>
<dbReference type="CDD" id="cd21112">
    <property type="entry name" value="alphaLP-like"/>
    <property type="match status" value="1"/>
</dbReference>
<dbReference type="InterPro" id="IPR004236">
    <property type="entry name" value="Pept_S1_alpha_lytic"/>
</dbReference>
<feature type="active site" description="Charge relay system" evidence="8">
    <location>
        <position position="251"/>
    </location>
</feature>
<dbReference type="AlphaFoldDB" id="A0A6G4TWZ5"/>
<keyword evidence="3 10" id="KW-0732">Signal</keyword>
<keyword evidence="7 9" id="KW-1015">Disulfide bond</keyword>
<dbReference type="InterPro" id="IPR001254">
    <property type="entry name" value="Trypsin_dom"/>
</dbReference>
<feature type="active site" description="Charge relay system" evidence="8">
    <location>
        <position position="170"/>
    </location>
</feature>
<feature type="disulfide bond" evidence="9">
    <location>
        <begin position="245"/>
        <end position="272"/>
    </location>
</feature>
<evidence type="ECO:0000256" key="6">
    <source>
        <dbReference type="ARBA" id="ARBA00023145"/>
    </source>
</evidence>
<evidence type="ECO:0000256" key="8">
    <source>
        <dbReference type="PIRSR" id="PIRSR001134-1"/>
    </source>
</evidence>
<dbReference type="Gene3D" id="2.40.10.10">
    <property type="entry name" value="Trypsin-like serine proteases"/>
    <property type="match status" value="2"/>
</dbReference>
<evidence type="ECO:0000256" key="10">
    <source>
        <dbReference type="SAM" id="SignalP"/>
    </source>
</evidence>